<accession>A0A3N1L265</accession>
<dbReference type="InterPro" id="IPR000847">
    <property type="entry name" value="LysR_HTH_N"/>
</dbReference>
<comment type="similarity">
    <text evidence="1">Belongs to the LysR transcriptional regulatory family.</text>
</comment>
<dbReference type="Gene3D" id="3.40.190.290">
    <property type="match status" value="1"/>
</dbReference>
<sequence length="302" mass="32923">MSEREPERIKYLNFNQLRSFFAVAEHLSFTRAAQALNVGQPTITTQVKALEEHYRVELFQRLPGGVALSESGAALLAVARRIFQHEEEAIGLLEALGGAVTGTLRVGSVGPFFVMKLLAGLRATHPHLALTLRTGNSEAILNEVLEGRLDVAVVGGGAEDSRLTAVPLQRQAVIVFVSRHHRWAERGAIRLAELENEPLVMREAGSRTREAFERALRQARIKPNVVLEVPREAVREAVAEGLGVGILSEAEFTPDPRLRALRLLDADAATEAFAICLQGRRNVRSIAGFMALAATYADLPSA</sequence>
<dbReference type="AlphaFoldDB" id="A0A3N1L265"/>
<dbReference type="InterPro" id="IPR005119">
    <property type="entry name" value="LysR_subst-bd"/>
</dbReference>
<dbReference type="InterPro" id="IPR036390">
    <property type="entry name" value="WH_DNA-bd_sf"/>
</dbReference>
<dbReference type="SUPFAM" id="SSF46785">
    <property type="entry name" value="Winged helix' DNA-binding domain"/>
    <property type="match status" value="1"/>
</dbReference>
<organism evidence="6 7">
    <name type="scientific">Stella humosa</name>
    <dbReference type="NCBI Taxonomy" id="94"/>
    <lineage>
        <taxon>Bacteria</taxon>
        <taxon>Pseudomonadati</taxon>
        <taxon>Pseudomonadota</taxon>
        <taxon>Alphaproteobacteria</taxon>
        <taxon>Rhodospirillales</taxon>
        <taxon>Stellaceae</taxon>
        <taxon>Stella</taxon>
    </lineage>
</organism>
<proteinExistence type="inferred from homology"/>
<comment type="caution">
    <text evidence="6">The sequence shown here is derived from an EMBL/GenBank/DDBJ whole genome shotgun (WGS) entry which is preliminary data.</text>
</comment>
<keyword evidence="4" id="KW-0804">Transcription</keyword>
<keyword evidence="7" id="KW-1185">Reference proteome</keyword>
<keyword evidence="3" id="KW-0238">DNA-binding</keyword>
<dbReference type="InterPro" id="IPR036388">
    <property type="entry name" value="WH-like_DNA-bd_sf"/>
</dbReference>
<gene>
    <name evidence="6" type="ORF">EDC65_3910</name>
</gene>
<dbReference type="PANTHER" id="PTHR30126">
    <property type="entry name" value="HTH-TYPE TRANSCRIPTIONAL REGULATOR"/>
    <property type="match status" value="1"/>
</dbReference>
<dbReference type="Pfam" id="PF00126">
    <property type="entry name" value="HTH_1"/>
    <property type="match status" value="1"/>
</dbReference>
<dbReference type="PANTHER" id="PTHR30126:SF94">
    <property type="entry name" value="LYSR FAMILY TRANSCRIPTIONAL REGULATOR"/>
    <property type="match status" value="1"/>
</dbReference>
<evidence type="ECO:0000256" key="4">
    <source>
        <dbReference type="ARBA" id="ARBA00023163"/>
    </source>
</evidence>
<evidence type="ECO:0000313" key="6">
    <source>
        <dbReference type="EMBL" id="ROP84556.1"/>
    </source>
</evidence>
<dbReference type="PROSITE" id="PS50931">
    <property type="entry name" value="HTH_LYSR"/>
    <property type="match status" value="1"/>
</dbReference>
<evidence type="ECO:0000259" key="5">
    <source>
        <dbReference type="PROSITE" id="PS50931"/>
    </source>
</evidence>
<dbReference type="EMBL" id="RJKX01000015">
    <property type="protein sequence ID" value="ROP84556.1"/>
    <property type="molecule type" value="Genomic_DNA"/>
</dbReference>
<dbReference type="OrthoDB" id="9811588at2"/>
<reference evidence="6 7" key="1">
    <citation type="submission" date="2018-11" db="EMBL/GenBank/DDBJ databases">
        <title>Genomic Encyclopedia of Type Strains, Phase IV (KMG-IV): sequencing the most valuable type-strain genomes for metagenomic binning, comparative biology and taxonomic classification.</title>
        <authorList>
            <person name="Goeker M."/>
        </authorList>
    </citation>
    <scope>NUCLEOTIDE SEQUENCE [LARGE SCALE GENOMIC DNA]</scope>
    <source>
        <strain evidence="6 7">DSM 5900</strain>
    </source>
</reference>
<evidence type="ECO:0000256" key="1">
    <source>
        <dbReference type="ARBA" id="ARBA00009437"/>
    </source>
</evidence>
<name>A0A3N1L265_9PROT</name>
<protein>
    <submittedName>
        <fullName evidence="6">Aminoethylphosphonate catabolism LysR family transcriptional regulator</fullName>
    </submittedName>
</protein>
<dbReference type="Gene3D" id="1.10.10.10">
    <property type="entry name" value="Winged helix-like DNA-binding domain superfamily/Winged helix DNA-binding domain"/>
    <property type="match status" value="1"/>
</dbReference>
<evidence type="ECO:0000256" key="3">
    <source>
        <dbReference type="ARBA" id="ARBA00023125"/>
    </source>
</evidence>
<keyword evidence="2" id="KW-0805">Transcription regulation</keyword>
<evidence type="ECO:0000256" key="2">
    <source>
        <dbReference type="ARBA" id="ARBA00023015"/>
    </source>
</evidence>
<feature type="domain" description="HTH lysR-type" evidence="5">
    <location>
        <begin position="12"/>
        <end position="69"/>
    </location>
</feature>
<dbReference type="RefSeq" id="WP_123692571.1">
    <property type="nucleotide sequence ID" value="NZ_AP019700.1"/>
</dbReference>
<dbReference type="Pfam" id="PF03466">
    <property type="entry name" value="LysR_substrate"/>
    <property type="match status" value="1"/>
</dbReference>
<dbReference type="SUPFAM" id="SSF53850">
    <property type="entry name" value="Periplasmic binding protein-like II"/>
    <property type="match status" value="1"/>
</dbReference>
<evidence type="ECO:0000313" key="7">
    <source>
        <dbReference type="Proteomes" id="UP000278222"/>
    </source>
</evidence>
<dbReference type="FunFam" id="1.10.10.10:FF:000001">
    <property type="entry name" value="LysR family transcriptional regulator"/>
    <property type="match status" value="1"/>
</dbReference>
<dbReference type="GO" id="GO:0003700">
    <property type="term" value="F:DNA-binding transcription factor activity"/>
    <property type="evidence" value="ECO:0007669"/>
    <property type="project" value="InterPro"/>
</dbReference>
<dbReference type="PRINTS" id="PR00039">
    <property type="entry name" value="HTHLYSR"/>
</dbReference>
<dbReference type="CDD" id="cd05466">
    <property type="entry name" value="PBP2_LTTR_substrate"/>
    <property type="match status" value="1"/>
</dbReference>
<dbReference type="GO" id="GO:0000976">
    <property type="term" value="F:transcription cis-regulatory region binding"/>
    <property type="evidence" value="ECO:0007669"/>
    <property type="project" value="TreeGrafter"/>
</dbReference>
<dbReference type="Proteomes" id="UP000278222">
    <property type="component" value="Unassembled WGS sequence"/>
</dbReference>